<comment type="caution">
    <text evidence="1">The sequence shown here is derived from an EMBL/GenBank/DDBJ whole genome shotgun (WGS) entry which is preliminary data.</text>
</comment>
<evidence type="ECO:0000313" key="2">
    <source>
        <dbReference type="Proteomes" id="UP001163324"/>
    </source>
</evidence>
<dbReference type="Proteomes" id="UP001163324">
    <property type="component" value="Chromosome 4"/>
</dbReference>
<sequence>MLSFAPAPIFSDTWDHRPAVSSPLSSSPIRAAEPLSPVNQNTLSFRASQSSPIPAPKFKYASRPTRPNPLVRKREEAQDQRRRNFLQKVREKSDDKAWKRRDIEGQFLKNSALASIGQVSYDAPVLSDADIEDAIAFEGNKEESQLSTLHEDVMDEDRELEAMIASFEQQQQQPSYVQEHNMSDDEYDDIFDELMAQEQSQNQQYTTSQMDTDDDVGMTF</sequence>
<organism evidence="1 2">
    <name type="scientific">Trichothecium roseum</name>
    <dbReference type="NCBI Taxonomy" id="47278"/>
    <lineage>
        <taxon>Eukaryota</taxon>
        <taxon>Fungi</taxon>
        <taxon>Dikarya</taxon>
        <taxon>Ascomycota</taxon>
        <taxon>Pezizomycotina</taxon>
        <taxon>Sordariomycetes</taxon>
        <taxon>Hypocreomycetidae</taxon>
        <taxon>Hypocreales</taxon>
        <taxon>Hypocreales incertae sedis</taxon>
        <taxon>Trichothecium</taxon>
    </lineage>
</organism>
<reference evidence="1" key="1">
    <citation type="submission" date="2022-10" db="EMBL/GenBank/DDBJ databases">
        <title>Complete Genome of Trichothecium roseum strain YXFP-22015, a Plant Pathogen Isolated from Citrus.</title>
        <authorList>
            <person name="Wang Y."/>
            <person name="Zhu L."/>
        </authorList>
    </citation>
    <scope>NUCLEOTIDE SEQUENCE</scope>
    <source>
        <strain evidence="1">YXFP-22015</strain>
    </source>
</reference>
<keyword evidence="2" id="KW-1185">Reference proteome</keyword>
<dbReference type="EMBL" id="CM047943">
    <property type="protein sequence ID" value="KAI9900320.1"/>
    <property type="molecule type" value="Genomic_DNA"/>
</dbReference>
<proteinExistence type="predicted"/>
<evidence type="ECO:0000313" key="1">
    <source>
        <dbReference type="EMBL" id="KAI9900320.1"/>
    </source>
</evidence>
<name>A0ACC0V328_9HYPO</name>
<accession>A0ACC0V328</accession>
<protein>
    <submittedName>
        <fullName evidence="1">Uncharacterized protein</fullName>
    </submittedName>
</protein>
<gene>
    <name evidence="1" type="ORF">N3K66_004582</name>
</gene>